<proteinExistence type="predicted"/>
<gene>
    <name evidence="3" type="ORF">Sradi_4026600</name>
</gene>
<feature type="compositionally biased region" description="Basic residues" evidence="1">
    <location>
        <begin position="101"/>
        <end position="116"/>
    </location>
</feature>
<protein>
    <submittedName>
        <fullName evidence="3">Peptidyl-prolyl cis-trans isomerase FKBP43</fullName>
    </submittedName>
</protein>
<evidence type="ECO:0000259" key="2">
    <source>
        <dbReference type="Pfam" id="PF17800"/>
    </source>
</evidence>
<dbReference type="EMBL" id="JACGWJ010000017">
    <property type="protein sequence ID" value="KAL0355797.1"/>
    <property type="molecule type" value="Genomic_DNA"/>
</dbReference>
<feature type="compositionally biased region" description="Basic and acidic residues" evidence="1">
    <location>
        <begin position="117"/>
        <end position="136"/>
    </location>
</feature>
<name>A0AAW2PL12_SESRA</name>
<accession>A0AAW2PL12</accession>
<reference evidence="3" key="2">
    <citation type="journal article" date="2024" name="Plant">
        <title>Genomic evolution and insights into agronomic trait innovations of Sesamum species.</title>
        <authorList>
            <person name="Miao H."/>
            <person name="Wang L."/>
            <person name="Qu L."/>
            <person name="Liu H."/>
            <person name="Sun Y."/>
            <person name="Le M."/>
            <person name="Wang Q."/>
            <person name="Wei S."/>
            <person name="Zheng Y."/>
            <person name="Lin W."/>
            <person name="Duan Y."/>
            <person name="Cao H."/>
            <person name="Xiong S."/>
            <person name="Wang X."/>
            <person name="Wei L."/>
            <person name="Li C."/>
            <person name="Ma Q."/>
            <person name="Ju M."/>
            <person name="Zhao R."/>
            <person name="Li G."/>
            <person name="Mu C."/>
            <person name="Tian Q."/>
            <person name="Mei H."/>
            <person name="Zhang T."/>
            <person name="Gao T."/>
            <person name="Zhang H."/>
        </authorList>
    </citation>
    <scope>NUCLEOTIDE SEQUENCE</scope>
    <source>
        <strain evidence="3">G02</strain>
    </source>
</reference>
<dbReference type="Pfam" id="PF17800">
    <property type="entry name" value="NPL"/>
    <property type="match status" value="1"/>
</dbReference>
<comment type="caution">
    <text evidence="3">The sequence shown here is derived from an EMBL/GenBank/DDBJ whole genome shotgun (WGS) entry which is preliminary data.</text>
</comment>
<dbReference type="GO" id="GO:0016853">
    <property type="term" value="F:isomerase activity"/>
    <property type="evidence" value="ECO:0007669"/>
    <property type="project" value="UniProtKB-KW"/>
</dbReference>
<sequence>MKRPIILCALVPYIVESYRFELEFNSVHDLIFSMIGPQSIHWTGYFVHDNKPIFSDSDIELYGISIKYTEGDSYHSEDNEYKDKHIDDNELLVLTPSPRTKQGKKKTKQLRHKQLKKKLDIEFNQRDDLKESKDEDTGNQGSEPK</sequence>
<evidence type="ECO:0000313" key="3">
    <source>
        <dbReference type="EMBL" id="KAL0355797.1"/>
    </source>
</evidence>
<organism evidence="3">
    <name type="scientific">Sesamum radiatum</name>
    <name type="common">Black benniseed</name>
    <dbReference type="NCBI Taxonomy" id="300843"/>
    <lineage>
        <taxon>Eukaryota</taxon>
        <taxon>Viridiplantae</taxon>
        <taxon>Streptophyta</taxon>
        <taxon>Embryophyta</taxon>
        <taxon>Tracheophyta</taxon>
        <taxon>Spermatophyta</taxon>
        <taxon>Magnoliopsida</taxon>
        <taxon>eudicotyledons</taxon>
        <taxon>Gunneridae</taxon>
        <taxon>Pentapetalae</taxon>
        <taxon>asterids</taxon>
        <taxon>lamiids</taxon>
        <taxon>Lamiales</taxon>
        <taxon>Pedaliaceae</taxon>
        <taxon>Sesamum</taxon>
    </lineage>
</organism>
<evidence type="ECO:0000256" key="1">
    <source>
        <dbReference type="SAM" id="MobiDB-lite"/>
    </source>
</evidence>
<dbReference type="InterPro" id="IPR041232">
    <property type="entry name" value="NPL"/>
</dbReference>
<dbReference type="AlphaFoldDB" id="A0AAW2PL12"/>
<reference evidence="3" key="1">
    <citation type="submission" date="2020-06" db="EMBL/GenBank/DDBJ databases">
        <authorList>
            <person name="Li T."/>
            <person name="Hu X."/>
            <person name="Zhang T."/>
            <person name="Song X."/>
            <person name="Zhang H."/>
            <person name="Dai N."/>
            <person name="Sheng W."/>
            <person name="Hou X."/>
            <person name="Wei L."/>
        </authorList>
    </citation>
    <scope>NUCLEOTIDE SEQUENCE</scope>
    <source>
        <strain evidence="3">G02</strain>
        <tissue evidence="3">Leaf</tissue>
    </source>
</reference>
<feature type="region of interest" description="Disordered" evidence="1">
    <location>
        <begin position="92"/>
        <end position="145"/>
    </location>
</feature>
<keyword evidence="3" id="KW-0413">Isomerase</keyword>
<feature type="domain" description="Nucleoplasmin-like" evidence="2">
    <location>
        <begin position="4"/>
        <end position="47"/>
    </location>
</feature>
<dbReference type="Gene3D" id="2.60.120.340">
    <property type="entry name" value="Nucleoplasmin core domain"/>
    <property type="match status" value="1"/>
</dbReference>